<dbReference type="GO" id="GO:0051537">
    <property type="term" value="F:2 iron, 2 sulfur cluster binding"/>
    <property type="evidence" value="ECO:0007669"/>
    <property type="project" value="UniProtKB-KW"/>
</dbReference>
<dbReference type="InterPro" id="IPR001041">
    <property type="entry name" value="2Fe-2S_ferredoxin-type"/>
</dbReference>
<protein>
    <recommendedName>
        <fullName evidence="5">2Fe-2S ferredoxin-type domain-containing protein</fullName>
    </recommendedName>
</protein>
<dbReference type="InterPro" id="IPR006058">
    <property type="entry name" value="2Fe2S_fd_BS"/>
</dbReference>
<dbReference type="CDD" id="cd00207">
    <property type="entry name" value="fer2"/>
    <property type="match status" value="1"/>
</dbReference>
<accession>X1KLG5</accession>
<keyword evidence="1" id="KW-0001">2Fe-2S</keyword>
<comment type="caution">
    <text evidence="6">The sequence shown here is derived from an EMBL/GenBank/DDBJ whole genome shotgun (WGS) entry which is preliminary data.</text>
</comment>
<keyword evidence="2" id="KW-0479">Metal-binding</keyword>
<keyword evidence="3" id="KW-0408">Iron</keyword>
<evidence type="ECO:0000256" key="1">
    <source>
        <dbReference type="ARBA" id="ARBA00022714"/>
    </source>
</evidence>
<dbReference type="InterPro" id="IPR012675">
    <property type="entry name" value="Beta-grasp_dom_sf"/>
</dbReference>
<evidence type="ECO:0000259" key="5">
    <source>
        <dbReference type="PROSITE" id="PS51085"/>
    </source>
</evidence>
<evidence type="ECO:0000256" key="2">
    <source>
        <dbReference type="ARBA" id="ARBA00022723"/>
    </source>
</evidence>
<dbReference type="EMBL" id="BARU01047803">
    <property type="protein sequence ID" value="GAH90964.1"/>
    <property type="molecule type" value="Genomic_DNA"/>
</dbReference>
<dbReference type="PROSITE" id="PS51085">
    <property type="entry name" value="2FE2S_FER_2"/>
    <property type="match status" value="1"/>
</dbReference>
<name>X1KLG5_9ZZZZ</name>
<feature type="non-terminal residue" evidence="6">
    <location>
        <position position="53"/>
    </location>
</feature>
<dbReference type="GO" id="GO:0046872">
    <property type="term" value="F:metal ion binding"/>
    <property type="evidence" value="ECO:0007669"/>
    <property type="project" value="UniProtKB-KW"/>
</dbReference>
<keyword evidence="4" id="KW-0411">Iron-sulfur</keyword>
<dbReference type="PROSITE" id="PS00197">
    <property type="entry name" value="2FE2S_FER_1"/>
    <property type="match status" value="1"/>
</dbReference>
<gene>
    <name evidence="6" type="ORF">S03H2_71429</name>
</gene>
<reference evidence="6" key="1">
    <citation type="journal article" date="2014" name="Front. Microbiol.">
        <title>High frequency of phylogenetically diverse reductive dehalogenase-homologous genes in deep subseafloor sedimentary metagenomes.</title>
        <authorList>
            <person name="Kawai M."/>
            <person name="Futagami T."/>
            <person name="Toyoda A."/>
            <person name="Takaki Y."/>
            <person name="Nishi S."/>
            <person name="Hori S."/>
            <person name="Arai W."/>
            <person name="Tsubouchi T."/>
            <person name="Morono Y."/>
            <person name="Uchiyama I."/>
            <person name="Ito T."/>
            <person name="Fujiyama A."/>
            <person name="Inagaki F."/>
            <person name="Takami H."/>
        </authorList>
    </citation>
    <scope>NUCLEOTIDE SEQUENCE</scope>
    <source>
        <strain evidence="6">Expedition CK06-06</strain>
    </source>
</reference>
<dbReference type="Gene3D" id="3.10.20.30">
    <property type="match status" value="1"/>
</dbReference>
<evidence type="ECO:0000256" key="3">
    <source>
        <dbReference type="ARBA" id="ARBA00023004"/>
    </source>
</evidence>
<evidence type="ECO:0000313" key="6">
    <source>
        <dbReference type="EMBL" id="GAH90964.1"/>
    </source>
</evidence>
<dbReference type="AlphaFoldDB" id="X1KLG5"/>
<proteinExistence type="predicted"/>
<evidence type="ECO:0000256" key="4">
    <source>
        <dbReference type="ARBA" id="ARBA00023014"/>
    </source>
</evidence>
<dbReference type="PANTHER" id="PTHR44379:SF8">
    <property type="entry name" value="XANTHINE DEHYDROGENASE IRON-SULFUR-BINDING SUBUNIT XDHC-RELATED"/>
    <property type="match status" value="1"/>
</dbReference>
<feature type="domain" description="2Fe-2S ferredoxin-type" evidence="5">
    <location>
        <begin position="4"/>
        <end position="53"/>
    </location>
</feature>
<dbReference type="SUPFAM" id="SSF54292">
    <property type="entry name" value="2Fe-2S ferredoxin-like"/>
    <property type="match status" value="1"/>
</dbReference>
<dbReference type="InterPro" id="IPR051452">
    <property type="entry name" value="Diverse_Oxidoreductases"/>
</dbReference>
<dbReference type="InterPro" id="IPR036010">
    <property type="entry name" value="2Fe-2S_ferredoxin-like_sf"/>
</dbReference>
<organism evidence="6">
    <name type="scientific">marine sediment metagenome</name>
    <dbReference type="NCBI Taxonomy" id="412755"/>
    <lineage>
        <taxon>unclassified sequences</taxon>
        <taxon>metagenomes</taxon>
        <taxon>ecological metagenomes</taxon>
    </lineage>
</organism>
<dbReference type="Pfam" id="PF00111">
    <property type="entry name" value="Fer2"/>
    <property type="match status" value="1"/>
</dbReference>
<dbReference type="PANTHER" id="PTHR44379">
    <property type="entry name" value="OXIDOREDUCTASE WITH IRON-SULFUR SUBUNIT"/>
    <property type="match status" value="1"/>
</dbReference>
<sequence length="53" mass="6013">MEDYQIELTVNGEKMRAEVQPQQSLLKFLRRNGFTEVKCGCEKGDCGACTIIM</sequence>